<dbReference type="OrthoDB" id="635146at2"/>
<dbReference type="Proteomes" id="UP000443153">
    <property type="component" value="Unassembled WGS sequence"/>
</dbReference>
<keyword evidence="8" id="KW-0234">DNA repair</keyword>
<organism evidence="11 12">
    <name type="scientific">Maribacter luteus</name>
    <dbReference type="NCBI Taxonomy" id="2594478"/>
    <lineage>
        <taxon>Bacteria</taxon>
        <taxon>Pseudomonadati</taxon>
        <taxon>Bacteroidota</taxon>
        <taxon>Flavobacteriia</taxon>
        <taxon>Flavobacteriales</taxon>
        <taxon>Flavobacteriaceae</taxon>
        <taxon>Maribacter</taxon>
    </lineage>
</organism>
<dbReference type="GO" id="GO:0016787">
    <property type="term" value="F:hydrolase activity"/>
    <property type="evidence" value="ECO:0007669"/>
    <property type="project" value="UniProtKB-KW"/>
</dbReference>
<feature type="transmembrane region" description="Helical" evidence="9">
    <location>
        <begin position="12"/>
        <end position="34"/>
    </location>
</feature>
<keyword evidence="9" id="KW-1133">Transmembrane helix</keyword>
<dbReference type="InterPro" id="IPR005135">
    <property type="entry name" value="Endo/exonuclease/phosphatase"/>
</dbReference>
<evidence type="ECO:0000256" key="7">
    <source>
        <dbReference type="ARBA" id="ARBA00022842"/>
    </source>
</evidence>
<dbReference type="InterPro" id="IPR036691">
    <property type="entry name" value="Endo/exonu/phosph_ase_sf"/>
</dbReference>
<keyword evidence="9" id="KW-0472">Membrane</keyword>
<sequence>MGKGLSKFNKLVFFLNVLAALFMLLACISHFISWGVFSFLTFPSLFLPYLVVTNAFFLVYWALKGKRQILLPILILLFGYFTQDSFFKIFDAYDELGEGDIKILTFNVGGFNGIEGMRNPIPKERIINFINRQNADILCLQEFDSRIRKKFNHYPYRFIIPNESDKSPQTIFSKYPIINKGAFNFPDSANDGIYADILKGTDTLRVYNIHLQSYKVRPRSFKREAPDRLFNRLNKSFQKQQQQANLVKEHANQVRYKKIICGDFNNTQFSSVYATIKGDMKDSFQEKGSGLGNTYTFKFLPFRIDFILTDPELEITSHKNFDVRLSDHTPVMASFRLKE</sequence>
<reference evidence="11 12" key="1">
    <citation type="submission" date="2019-11" db="EMBL/GenBank/DDBJ databases">
        <title>Maribacter lutea sp. nov., a marine bacterium isolated from intertidal sand.</title>
        <authorList>
            <person name="Liu A."/>
        </authorList>
    </citation>
    <scope>NUCLEOTIDE SEQUENCE [LARGE SCALE GENOMIC DNA]</scope>
    <source>
        <strain evidence="11 12">RZ05</strain>
    </source>
</reference>
<protein>
    <submittedName>
        <fullName evidence="11">Endonuclease</fullName>
    </submittedName>
</protein>
<keyword evidence="9" id="KW-0812">Transmembrane</keyword>
<comment type="cofactor">
    <cofactor evidence="1">
        <name>Mn(2+)</name>
        <dbReference type="ChEBI" id="CHEBI:29035"/>
    </cofactor>
</comment>
<dbReference type="GO" id="GO:0004519">
    <property type="term" value="F:endonuclease activity"/>
    <property type="evidence" value="ECO:0007669"/>
    <property type="project" value="UniProtKB-KW"/>
</dbReference>
<dbReference type="GO" id="GO:0046872">
    <property type="term" value="F:metal ion binding"/>
    <property type="evidence" value="ECO:0007669"/>
    <property type="project" value="UniProtKB-KW"/>
</dbReference>
<keyword evidence="7" id="KW-0460">Magnesium</keyword>
<accession>A0A6I2MLB3</accession>
<dbReference type="PROSITE" id="PS51257">
    <property type="entry name" value="PROKAR_LIPOPROTEIN"/>
    <property type="match status" value="1"/>
</dbReference>
<keyword evidence="4" id="KW-0479">Metal-binding</keyword>
<comment type="caution">
    <text evidence="11">The sequence shown here is derived from an EMBL/GenBank/DDBJ whole genome shotgun (WGS) entry which is preliminary data.</text>
</comment>
<proteinExistence type="predicted"/>
<dbReference type="CDD" id="cd09084">
    <property type="entry name" value="EEP-2"/>
    <property type="match status" value="1"/>
</dbReference>
<evidence type="ECO:0000313" key="12">
    <source>
        <dbReference type="Proteomes" id="UP000443153"/>
    </source>
</evidence>
<feature type="domain" description="Endonuclease/exonuclease/phosphatase" evidence="10">
    <location>
        <begin position="104"/>
        <end position="328"/>
    </location>
</feature>
<dbReference type="InterPro" id="IPR051547">
    <property type="entry name" value="TDP2-like"/>
</dbReference>
<keyword evidence="11" id="KW-0255">Endonuclease</keyword>
<dbReference type="PANTHER" id="PTHR15822">
    <property type="entry name" value="TRAF AND TNF RECEPTOR-ASSOCIATED PROTEIN"/>
    <property type="match status" value="1"/>
</dbReference>
<keyword evidence="12" id="KW-1185">Reference proteome</keyword>
<evidence type="ECO:0000256" key="9">
    <source>
        <dbReference type="SAM" id="Phobius"/>
    </source>
</evidence>
<evidence type="ECO:0000256" key="5">
    <source>
        <dbReference type="ARBA" id="ARBA00022763"/>
    </source>
</evidence>
<dbReference type="Pfam" id="PF03372">
    <property type="entry name" value="Exo_endo_phos"/>
    <property type="match status" value="1"/>
</dbReference>
<dbReference type="GO" id="GO:0006281">
    <property type="term" value="P:DNA repair"/>
    <property type="evidence" value="ECO:0007669"/>
    <property type="project" value="UniProtKB-KW"/>
</dbReference>
<keyword evidence="3" id="KW-0540">Nuclease</keyword>
<evidence type="ECO:0000256" key="2">
    <source>
        <dbReference type="ARBA" id="ARBA00001946"/>
    </source>
</evidence>
<name>A0A6I2MLB3_9FLAO</name>
<evidence type="ECO:0000259" key="10">
    <source>
        <dbReference type="Pfam" id="PF03372"/>
    </source>
</evidence>
<evidence type="ECO:0000313" key="11">
    <source>
        <dbReference type="EMBL" id="MRX63852.1"/>
    </source>
</evidence>
<evidence type="ECO:0000256" key="6">
    <source>
        <dbReference type="ARBA" id="ARBA00022801"/>
    </source>
</evidence>
<keyword evidence="5" id="KW-0227">DNA damage</keyword>
<feature type="transmembrane region" description="Helical" evidence="9">
    <location>
        <begin position="46"/>
        <end position="63"/>
    </location>
</feature>
<dbReference type="RefSeq" id="WP_154365079.1">
    <property type="nucleotide sequence ID" value="NZ_WKJH01000003.1"/>
</dbReference>
<dbReference type="SUPFAM" id="SSF56219">
    <property type="entry name" value="DNase I-like"/>
    <property type="match status" value="1"/>
</dbReference>
<dbReference type="PANTHER" id="PTHR15822:SF4">
    <property type="entry name" value="TYROSYL-DNA PHOSPHODIESTERASE 2"/>
    <property type="match status" value="1"/>
</dbReference>
<evidence type="ECO:0000256" key="8">
    <source>
        <dbReference type="ARBA" id="ARBA00023204"/>
    </source>
</evidence>
<dbReference type="EMBL" id="WKJH01000003">
    <property type="protein sequence ID" value="MRX63852.1"/>
    <property type="molecule type" value="Genomic_DNA"/>
</dbReference>
<evidence type="ECO:0000256" key="3">
    <source>
        <dbReference type="ARBA" id="ARBA00022722"/>
    </source>
</evidence>
<comment type="cofactor">
    <cofactor evidence="2">
        <name>Mg(2+)</name>
        <dbReference type="ChEBI" id="CHEBI:18420"/>
    </cofactor>
</comment>
<keyword evidence="6" id="KW-0378">Hydrolase</keyword>
<dbReference type="AlphaFoldDB" id="A0A6I2MLB3"/>
<evidence type="ECO:0000256" key="1">
    <source>
        <dbReference type="ARBA" id="ARBA00001936"/>
    </source>
</evidence>
<dbReference type="Gene3D" id="3.60.10.10">
    <property type="entry name" value="Endonuclease/exonuclease/phosphatase"/>
    <property type="match status" value="1"/>
</dbReference>
<gene>
    <name evidence="11" type="ORF">GJ691_06690</name>
</gene>
<feature type="transmembrane region" description="Helical" evidence="9">
    <location>
        <begin position="70"/>
        <end position="90"/>
    </location>
</feature>
<evidence type="ECO:0000256" key="4">
    <source>
        <dbReference type="ARBA" id="ARBA00022723"/>
    </source>
</evidence>